<keyword evidence="5" id="KW-1185">Reference proteome</keyword>
<dbReference type="InterPro" id="IPR045851">
    <property type="entry name" value="AMP-bd_C_sf"/>
</dbReference>
<evidence type="ECO:0000259" key="3">
    <source>
        <dbReference type="Pfam" id="PF00501"/>
    </source>
</evidence>
<dbReference type="Gene3D" id="3.30.300.30">
    <property type="match status" value="1"/>
</dbReference>
<keyword evidence="2" id="KW-0436">Ligase</keyword>
<accession>A0ABW4PVX8</accession>
<dbReference type="Pfam" id="PF00501">
    <property type="entry name" value="AMP-binding"/>
    <property type="match status" value="1"/>
</dbReference>
<reference evidence="5" key="1">
    <citation type="journal article" date="2019" name="Int. J. Syst. Evol. Microbiol.">
        <title>The Global Catalogue of Microorganisms (GCM) 10K type strain sequencing project: providing services to taxonomists for standard genome sequencing and annotation.</title>
        <authorList>
            <consortium name="The Broad Institute Genomics Platform"/>
            <consortium name="The Broad Institute Genome Sequencing Center for Infectious Disease"/>
            <person name="Wu L."/>
            <person name="Ma J."/>
        </authorList>
    </citation>
    <scope>NUCLEOTIDE SEQUENCE [LARGE SCALE GENOMIC DNA]</scope>
    <source>
        <strain evidence="5">JCM 11650</strain>
    </source>
</reference>
<evidence type="ECO:0000313" key="5">
    <source>
        <dbReference type="Proteomes" id="UP001597280"/>
    </source>
</evidence>
<dbReference type="InterPro" id="IPR000873">
    <property type="entry name" value="AMP-dep_synth/lig_dom"/>
</dbReference>
<dbReference type="RefSeq" id="WP_343903302.1">
    <property type="nucleotide sequence ID" value="NZ_BAAAIS010000001.1"/>
</dbReference>
<dbReference type="Proteomes" id="UP001597280">
    <property type="component" value="Unassembled WGS sequence"/>
</dbReference>
<evidence type="ECO:0000256" key="1">
    <source>
        <dbReference type="ARBA" id="ARBA00006432"/>
    </source>
</evidence>
<evidence type="ECO:0000256" key="2">
    <source>
        <dbReference type="ARBA" id="ARBA00022598"/>
    </source>
</evidence>
<dbReference type="EMBL" id="JBHUFL010000001">
    <property type="protein sequence ID" value="MFD1833551.1"/>
    <property type="molecule type" value="Genomic_DNA"/>
</dbReference>
<name>A0ABW4PVX8_9MICO</name>
<feature type="domain" description="AMP-dependent synthetase/ligase" evidence="3">
    <location>
        <begin position="85"/>
        <end position="236"/>
    </location>
</feature>
<organism evidence="4 5">
    <name type="scientific">Brachybacterium rhamnosum</name>
    <dbReference type="NCBI Taxonomy" id="173361"/>
    <lineage>
        <taxon>Bacteria</taxon>
        <taxon>Bacillati</taxon>
        <taxon>Actinomycetota</taxon>
        <taxon>Actinomycetes</taxon>
        <taxon>Micrococcales</taxon>
        <taxon>Dermabacteraceae</taxon>
        <taxon>Brachybacterium</taxon>
    </lineage>
</organism>
<dbReference type="PANTHER" id="PTHR43201">
    <property type="entry name" value="ACYL-COA SYNTHETASE"/>
    <property type="match status" value="1"/>
</dbReference>
<dbReference type="Gene3D" id="3.40.50.12780">
    <property type="entry name" value="N-terminal domain of ligase-like"/>
    <property type="match status" value="1"/>
</dbReference>
<proteinExistence type="inferred from homology"/>
<gene>
    <name evidence="4" type="ORF">ACFSDA_00565</name>
</gene>
<dbReference type="InterPro" id="IPR042099">
    <property type="entry name" value="ANL_N_sf"/>
</dbReference>
<evidence type="ECO:0000313" key="4">
    <source>
        <dbReference type="EMBL" id="MFD1833551.1"/>
    </source>
</evidence>
<protein>
    <submittedName>
        <fullName evidence="4">AMP-binding protein</fullName>
    </submittedName>
</protein>
<comment type="caution">
    <text evidence="4">The sequence shown here is derived from an EMBL/GenBank/DDBJ whole genome shotgun (WGS) entry which is preliminary data.</text>
</comment>
<sequence length="374" mass="41030">MALHRPGRLAHARTALRLRAATRPRSVVLIDVHGELTAGDLQGHLQLLERRGAERPRLGELPPWAPLRQVLVTALAGHGHLDLRSSGTTGAPRVLERGPLTAPQLRTLTDLARRIGVRRGARVATAIPGVHAHGLLLALAALSAGSPLVDVSHLRVVDRVALLHRTSPRMLVGTPVHLADILAADRELSGHVPLRIDRIVSTTDVLPDELRADLARHWHARVHDVYGSVETGTLTVDGRPLHGVEIRVRDGVLRTRTSFTRRRWLVTDHGEIDEQGSVHVTARADAPDASPGMLRDPRGVVRLLQSQDGIRSVHLRFVPDEELGRRTVAHVVLEEEEEHEEGRVITPHGVRALVRDRLGASSVPREVRISSRGR</sequence>
<comment type="similarity">
    <text evidence="1">Belongs to the ATP-dependent AMP-binding enzyme family.</text>
</comment>
<dbReference type="PANTHER" id="PTHR43201:SF5">
    <property type="entry name" value="MEDIUM-CHAIN ACYL-COA LIGASE ACSF2, MITOCHONDRIAL"/>
    <property type="match status" value="1"/>
</dbReference>
<dbReference type="SUPFAM" id="SSF56801">
    <property type="entry name" value="Acetyl-CoA synthetase-like"/>
    <property type="match status" value="1"/>
</dbReference>